<reference evidence="2" key="1">
    <citation type="submission" date="2021-03" db="EMBL/GenBank/DDBJ databases">
        <title>Fibrella sp. HMF5335 genome sequencing and assembly.</title>
        <authorList>
            <person name="Kang H."/>
            <person name="Kim H."/>
            <person name="Bae S."/>
            <person name="Joh K."/>
        </authorList>
    </citation>
    <scope>NUCLEOTIDE SEQUENCE</scope>
    <source>
        <strain evidence="2">HMF5335</strain>
    </source>
</reference>
<comment type="caution">
    <text evidence="2">The sequence shown here is derived from an EMBL/GenBank/DDBJ whole genome shotgun (WGS) entry which is preliminary data.</text>
</comment>
<dbReference type="RefSeq" id="WP_207365344.1">
    <property type="nucleotide sequence ID" value="NZ_JAFMYV010000007.1"/>
</dbReference>
<dbReference type="SMART" id="SM00464">
    <property type="entry name" value="LON"/>
    <property type="match status" value="1"/>
</dbReference>
<dbReference type="SUPFAM" id="SSF88697">
    <property type="entry name" value="PUA domain-like"/>
    <property type="match status" value="1"/>
</dbReference>
<accession>A0A939GIE6</accession>
<keyword evidence="3" id="KW-1185">Reference proteome</keyword>
<protein>
    <submittedName>
        <fullName evidence="2">LON peptidase substrate-binding domain-containing protein</fullName>
    </submittedName>
</protein>
<dbReference type="AlphaFoldDB" id="A0A939GIE6"/>
<evidence type="ECO:0000313" key="3">
    <source>
        <dbReference type="Proteomes" id="UP000664034"/>
    </source>
</evidence>
<dbReference type="InterPro" id="IPR046336">
    <property type="entry name" value="Lon_prtase_N_sf"/>
</dbReference>
<dbReference type="Gene3D" id="2.30.130.40">
    <property type="entry name" value="LON domain-like"/>
    <property type="match status" value="1"/>
</dbReference>
<dbReference type="Proteomes" id="UP000664034">
    <property type="component" value="Unassembled WGS sequence"/>
</dbReference>
<dbReference type="Pfam" id="PF02190">
    <property type="entry name" value="LON_substr_bdg"/>
    <property type="match status" value="1"/>
</dbReference>
<feature type="domain" description="Lon N-terminal" evidence="1">
    <location>
        <begin position="4"/>
        <end position="183"/>
    </location>
</feature>
<evidence type="ECO:0000313" key="2">
    <source>
        <dbReference type="EMBL" id="MBO0937799.1"/>
    </source>
</evidence>
<evidence type="ECO:0000259" key="1">
    <source>
        <dbReference type="SMART" id="SM00464"/>
    </source>
</evidence>
<dbReference type="InterPro" id="IPR003111">
    <property type="entry name" value="Lon_prtase_N"/>
</dbReference>
<name>A0A939GIE6_9BACT</name>
<sequence>METVIPFFPLGLVVYPGEDLNLHVFEPRYRQLVNECLEEEKTFGIPAFIDNKLPGYGTEVHVTTLHQRYDDGRMDVKTKGLRVFKLNEFQNPLPGKLYAGGSVQFIQPSPDPTPNQYLAPLLSRLERLYDLLQIETDYNPKKATDFSYRISHKVGLSIEQEYEILTLDRESDRQQLLIQHLDKVIPVVADMERTKERIRLNGHFKNLDPLTF</sequence>
<proteinExistence type="predicted"/>
<dbReference type="InterPro" id="IPR015947">
    <property type="entry name" value="PUA-like_sf"/>
</dbReference>
<dbReference type="EMBL" id="JAFMYV010000007">
    <property type="protein sequence ID" value="MBO0937799.1"/>
    <property type="molecule type" value="Genomic_DNA"/>
</dbReference>
<organism evidence="2 3">
    <name type="scientific">Fibrella rubiginis</name>
    <dbReference type="NCBI Taxonomy" id="2817060"/>
    <lineage>
        <taxon>Bacteria</taxon>
        <taxon>Pseudomonadati</taxon>
        <taxon>Bacteroidota</taxon>
        <taxon>Cytophagia</taxon>
        <taxon>Cytophagales</taxon>
        <taxon>Spirosomataceae</taxon>
        <taxon>Fibrella</taxon>
    </lineage>
</organism>
<gene>
    <name evidence="2" type="ORF">J2I47_14665</name>
</gene>